<gene>
    <name evidence="2" type="ordered locus">ROP_60850</name>
</gene>
<proteinExistence type="predicted"/>
<dbReference type="EC" id="6.2.1.-" evidence="2"/>
<dbReference type="AlphaFoldDB" id="C1AZR1"/>
<dbReference type="SUPFAM" id="SSF56801">
    <property type="entry name" value="Acetyl-CoA synthetase-like"/>
    <property type="match status" value="1"/>
</dbReference>
<evidence type="ECO:0000313" key="2">
    <source>
        <dbReference type="EMBL" id="BAH54332.1"/>
    </source>
</evidence>
<accession>C1AZR1</accession>
<dbReference type="PANTHER" id="PTHR24096">
    <property type="entry name" value="LONG-CHAIN-FATTY-ACID--COA LIGASE"/>
    <property type="match status" value="1"/>
</dbReference>
<keyword evidence="2" id="KW-0436">Ligase</keyword>
<evidence type="ECO:0000313" key="3">
    <source>
        <dbReference type="Proteomes" id="UP000002212"/>
    </source>
</evidence>
<dbReference type="PATRIC" id="fig|632772.20.peg.6354"/>
<sequence>MQMSSSLVEYPSSGPFFRDDRVVRGRDGLLRYGGLDPSLTELLDISVHRYAGRVAVEEDGGRSLTFSQLWTSAARVAGGLKSKGVEIGDRVAVRQPMGVRWVEAFLGVLLAGGVPVGVSPALDDARTGQVLADSQSVLTLDGELPEGISFIDDGASPDELVLLSYTPGPSESPKGVELSNENVLSTIESVLHARGFSSEGLRNLLVEPELHTVGSLVDVLSTLVVGGTVLLTASTDAASWRGTGADVLTAAPAVLLRAVESSRVTSFGRRAVRWIDYSGSGLSLDQSQLLRRTFPEARHFLGWGMTETCGAGLALPDECALTHAGSVGVAFGGMEVALLGPDAGRGVGELLCRGPGVSRGYWNRPEVTAKTFTGGWFHTGDTANIDGDGFVRIVDRDTAA</sequence>
<evidence type="ECO:0000259" key="1">
    <source>
        <dbReference type="Pfam" id="PF00501"/>
    </source>
</evidence>
<feature type="domain" description="AMP-dependent synthetase/ligase" evidence="1">
    <location>
        <begin position="46"/>
        <end position="140"/>
    </location>
</feature>
<reference evidence="2 3" key="1">
    <citation type="submission" date="2009-03" db="EMBL/GenBank/DDBJ databases">
        <title>Comparison of the complete genome sequences of Rhodococcus erythropolis PR4 and Rhodococcus opacus B4.</title>
        <authorList>
            <person name="Takarada H."/>
            <person name="Sekine M."/>
            <person name="Hosoyama A."/>
            <person name="Yamada R."/>
            <person name="Fujisawa T."/>
            <person name="Omata S."/>
            <person name="Shimizu A."/>
            <person name="Tsukatani N."/>
            <person name="Tanikawa S."/>
            <person name="Fujita N."/>
            <person name="Harayama S."/>
        </authorList>
    </citation>
    <scope>NUCLEOTIDE SEQUENCE [LARGE SCALE GENOMIC DNA]</scope>
    <source>
        <strain evidence="2 3">B4</strain>
    </source>
</reference>
<feature type="domain" description="AMP-dependent synthetase/ligase" evidence="1">
    <location>
        <begin position="155"/>
        <end position="362"/>
    </location>
</feature>
<organism evidence="2 3">
    <name type="scientific">Rhodococcus opacus (strain B4)</name>
    <dbReference type="NCBI Taxonomy" id="632772"/>
    <lineage>
        <taxon>Bacteria</taxon>
        <taxon>Bacillati</taxon>
        <taxon>Actinomycetota</taxon>
        <taxon>Actinomycetes</taxon>
        <taxon>Mycobacteriales</taxon>
        <taxon>Nocardiaceae</taxon>
        <taxon>Rhodococcus</taxon>
    </lineage>
</organism>
<dbReference type="GO" id="GO:0016405">
    <property type="term" value="F:CoA-ligase activity"/>
    <property type="evidence" value="ECO:0007669"/>
    <property type="project" value="TreeGrafter"/>
</dbReference>
<dbReference type="Gene3D" id="3.40.50.12780">
    <property type="entry name" value="N-terminal domain of ligase-like"/>
    <property type="match status" value="1"/>
</dbReference>
<dbReference type="Pfam" id="PF00501">
    <property type="entry name" value="AMP-binding"/>
    <property type="match status" value="2"/>
</dbReference>
<dbReference type="HOGENOM" id="CLU_000022_59_0_11"/>
<dbReference type="KEGG" id="rop:ROP_60850"/>
<dbReference type="Proteomes" id="UP000002212">
    <property type="component" value="Chromosome"/>
</dbReference>
<dbReference type="STRING" id="632772.ROP_60850"/>
<dbReference type="EMBL" id="AP011115">
    <property type="protein sequence ID" value="BAH54332.1"/>
    <property type="molecule type" value="Genomic_DNA"/>
</dbReference>
<name>C1AZR1_RHOOB</name>
<dbReference type="InterPro" id="IPR042099">
    <property type="entry name" value="ANL_N_sf"/>
</dbReference>
<protein>
    <submittedName>
        <fullName evidence="2">Putative fatty-acid--CoA ligase</fullName>
        <ecNumber evidence="2">6.2.1.-</ecNumber>
    </submittedName>
</protein>
<dbReference type="InterPro" id="IPR000873">
    <property type="entry name" value="AMP-dep_synth/lig_dom"/>
</dbReference>